<keyword evidence="1" id="KW-1133">Transmembrane helix</keyword>
<keyword evidence="1" id="KW-0812">Transmembrane</keyword>
<proteinExistence type="predicted"/>
<organism evidence="3">
    <name type="scientific">Trieres chinensis</name>
    <name type="common">Marine centric diatom</name>
    <name type="synonym">Odontella sinensis</name>
    <dbReference type="NCBI Taxonomy" id="1514140"/>
    <lineage>
        <taxon>Eukaryota</taxon>
        <taxon>Sar</taxon>
        <taxon>Stramenopiles</taxon>
        <taxon>Ochrophyta</taxon>
        <taxon>Bacillariophyta</taxon>
        <taxon>Mediophyceae</taxon>
        <taxon>Biddulphiophycidae</taxon>
        <taxon>Eupodiscales</taxon>
        <taxon>Parodontellaceae</taxon>
        <taxon>Trieres</taxon>
    </lineage>
</organism>
<evidence type="ECO:0000313" key="2">
    <source>
        <dbReference type="EMBL" id="CAD9355762.1"/>
    </source>
</evidence>
<protein>
    <submittedName>
        <fullName evidence="3">Uncharacterized protein</fullName>
    </submittedName>
</protein>
<keyword evidence="1" id="KW-0472">Membrane</keyword>
<gene>
    <name evidence="2" type="ORF">OSIN01602_LOCUS18098</name>
    <name evidence="3" type="ORF">OSIN01602_LOCUS18099</name>
</gene>
<evidence type="ECO:0000313" key="3">
    <source>
        <dbReference type="EMBL" id="CAD9355763.1"/>
    </source>
</evidence>
<evidence type="ECO:0000256" key="1">
    <source>
        <dbReference type="SAM" id="Phobius"/>
    </source>
</evidence>
<dbReference type="EMBL" id="HBGO01031453">
    <property type="protein sequence ID" value="CAD9355763.1"/>
    <property type="molecule type" value="Transcribed_RNA"/>
</dbReference>
<dbReference type="AlphaFoldDB" id="A0A6U1YL17"/>
<sequence length="120" mass="12660">MGAYTKISTKSQVLAHDDSRATARKDDEVYFDEDANEKKESAYSLQAKGAAAMFGAVGCIACGPILGLLAALFGAHTATHNKGAVGDVSRAMGDVAMAAKEEAKRTGLVQKSMKFFTGRR</sequence>
<feature type="transmembrane region" description="Helical" evidence="1">
    <location>
        <begin position="50"/>
        <end position="73"/>
    </location>
</feature>
<dbReference type="EMBL" id="HBGO01031452">
    <property type="protein sequence ID" value="CAD9355762.1"/>
    <property type="molecule type" value="Transcribed_RNA"/>
</dbReference>
<reference evidence="3" key="1">
    <citation type="submission" date="2021-01" db="EMBL/GenBank/DDBJ databases">
        <authorList>
            <person name="Corre E."/>
            <person name="Pelletier E."/>
            <person name="Niang G."/>
            <person name="Scheremetjew M."/>
            <person name="Finn R."/>
            <person name="Kale V."/>
            <person name="Holt S."/>
            <person name="Cochrane G."/>
            <person name="Meng A."/>
            <person name="Brown T."/>
            <person name="Cohen L."/>
        </authorList>
    </citation>
    <scope>NUCLEOTIDE SEQUENCE</scope>
    <source>
        <strain evidence="3">Grunow 1884</strain>
    </source>
</reference>
<name>A0A6U1YL17_TRICV</name>
<accession>A0A6U1YL17</accession>